<dbReference type="GO" id="GO:0006508">
    <property type="term" value="P:proteolysis"/>
    <property type="evidence" value="ECO:0007669"/>
    <property type="project" value="InterPro"/>
</dbReference>
<gene>
    <name evidence="4" type="ORF">N425_02845</name>
</gene>
<evidence type="ECO:0000256" key="1">
    <source>
        <dbReference type="ARBA" id="ARBA00022801"/>
    </source>
</evidence>
<reference evidence="4 5" key="1">
    <citation type="submission" date="2013-11" db="EMBL/GenBank/DDBJ databases">
        <title>Single cell genomics of uncultured Tannerella BU063 (oral taxon 286).</title>
        <authorList>
            <person name="Beall C.J."/>
            <person name="Campbell A.G."/>
            <person name="Griffen A.L."/>
            <person name="Podar M."/>
            <person name="Leys E.J."/>
        </authorList>
    </citation>
    <scope>NUCLEOTIDE SEQUENCE [LARGE SCALE GENOMIC DNA]</scope>
    <source>
        <strain evidence="4">Cell 2</strain>
    </source>
</reference>
<evidence type="ECO:0000313" key="5">
    <source>
        <dbReference type="Proteomes" id="UP000018837"/>
    </source>
</evidence>
<feature type="signal peptide" evidence="2">
    <location>
        <begin position="1"/>
        <end position="26"/>
    </location>
</feature>
<comment type="caution">
    <text evidence="4">The sequence shown here is derived from an EMBL/GenBank/DDBJ whole genome shotgun (WGS) entry which is preliminary data.</text>
</comment>
<keyword evidence="1" id="KW-0378">Hydrolase</keyword>
<evidence type="ECO:0000256" key="2">
    <source>
        <dbReference type="SAM" id="SignalP"/>
    </source>
</evidence>
<accession>W2C614</accession>
<dbReference type="PANTHER" id="PTHR42776">
    <property type="entry name" value="SERINE PEPTIDASE S9 FAMILY MEMBER"/>
    <property type="match status" value="1"/>
</dbReference>
<dbReference type="PATRIC" id="fig|1411148.3.peg.334"/>
<proteinExistence type="predicted"/>
<evidence type="ECO:0000313" key="4">
    <source>
        <dbReference type="EMBL" id="ETK02634.1"/>
    </source>
</evidence>
<dbReference type="InterPro" id="IPR029058">
    <property type="entry name" value="AB_hydrolase_fold"/>
</dbReference>
<name>W2C614_9BACT</name>
<dbReference type="SUPFAM" id="SSF53474">
    <property type="entry name" value="alpha/beta-Hydrolases"/>
    <property type="match status" value="1"/>
</dbReference>
<evidence type="ECO:0000259" key="3">
    <source>
        <dbReference type="Pfam" id="PF00326"/>
    </source>
</evidence>
<protein>
    <submittedName>
        <fullName evidence="4">Peptidase S9</fullName>
    </submittedName>
</protein>
<organism evidence="4 5">
    <name type="scientific">Tannerella sp. oral taxon BU063 isolate Cell 2</name>
    <dbReference type="NCBI Taxonomy" id="1411148"/>
    <lineage>
        <taxon>Bacteria</taxon>
        <taxon>Pseudomonadati</taxon>
        <taxon>Bacteroidota</taxon>
        <taxon>Bacteroidia</taxon>
        <taxon>Bacteroidales</taxon>
        <taxon>Tannerellaceae</taxon>
        <taxon>Tannerella</taxon>
    </lineage>
</organism>
<dbReference type="Pfam" id="PF00326">
    <property type="entry name" value="Peptidase_S9"/>
    <property type="match status" value="1"/>
</dbReference>
<dbReference type="EMBL" id="AYUF01000311">
    <property type="protein sequence ID" value="ETK02634.1"/>
    <property type="molecule type" value="Genomic_DNA"/>
</dbReference>
<dbReference type="PANTHER" id="PTHR42776:SF27">
    <property type="entry name" value="DIPEPTIDYL PEPTIDASE FAMILY MEMBER 6"/>
    <property type="match status" value="1"/>
</dbReference>
<dbReference type="Gene3D" id="3.40.50.1820">
    <property type="entry name" value="alpha/beta hydrolase"/>
    <property type="match status" value="1"/>
</dbReference>
<dbReference type="InterPro" id="IPR011042">
    <property type="entry name" value="6-blade_b-propeller_TolB-like"/>
</dbReference>
<feature type="domain" description="Peptidase S9 prolyl oligopeptidase catalytic" evidence="3">
    <location>
        <begin position="633"/>
        <end position="838"/>
    </location>
</feature>
<sequence>MMKKNLMMRKMQVALLLASYVTVGFAQGETLKKIVATTPLEVRAPLMVDPAKDAKDPFGADKLLKLGLTIPEQTGFTQKYDADADGFFRVGKVAQGASVQLFAFYVRGDRYGNVKVTVTTPDLAELFVNGKSVATKTTSEDGRKEAKELSTTLTPYPETDRVVVKLLRPAGAKAEPVIKVALEPDSTEKDMKLSTWESGKRPIELNDAIKGKRVYDTKVSPKGNYVLMTYTYNHGETSTYPKELYSIKTGRRVTIAPNNDKHALGWMPRSERLFYLSKDDGNVANLITIDPETLEEKVMARNVPYEWVTFSPDEKALFYSKGDEPKKTEDVYRMQTVTDRSGGAVPLTFIYRYDLGTGLTTQLTFGDRTATLNDIAHDGQSILFTITDETITEQPFTVNSHYRLDLRTMRVDTLCAREAHTTEALFSPDGRKVLFLGDPEAFGRIGLNVGQGQTPNSFDVQAYLMDVATKKVEPLTRDFNPSISKAKWSGDGRTIYFEVADEDHVYVYAYDVAAKKFNRLPSEEDVVNAFDVANQAPVMAYSGEGLMNSTRAYVYDLNTKKTTRIADPYAEHLAQLKLQPVKDWNFTNSDGQEIKGFYYLPPDFDPNKKYPMIVFYYGGTLPNARYFGGRYPMHVYASLGYVVYELQPSGAIGFGQKFSALHVNAWGKRSSDDIIEGTRKFIADHPFVDGKKVGCIGASYGGFMTMHLQTRTDLFAAAVAHAGISSIAGYWGEGHWGYSYSTAASAGSYPWNNKALYVDQSPLFNADKINTPILLINGTSDTNVPPGQSVQMYVALKILGKPVELVQVKGEDHFIMDYNKRVKWTRSILAFFDRWLKGQPAWWNSMYDPKP</sequence>
<dbReference type="InterPro" id="IPR001375">
    <property type="entry name" value="Peptidase_S9_cat"/>
</dbReference>
<feature type="chain" id="PRO_5004812497" evidence="2">
    <location>
        <begin position="27"/>
        <end position="851"/>
    </location>
</feature>
<dbReference type="Gene3D" id="2.120.10.30">
    <property type="entry name" value="TolB, C-terminal domain"/>
    <property type="match status" value="1"/>
</dbReference>
<dbReference type="GO" id="GO:0004252">
    <property type="term" value="F:serine-type endopeptidase activity"/>
    <property type="evidence" value="ECO:0007669"/>
    <property type="project" value="TreeGrafter"/>
</dbReference>
<keyword evidence="2" id="KW-0732">Signal</keyword>
<dbReference type="SUPFAM" id="SSF82171">
    <property type="entry name" value="DPP6 N-terminal domain-like"/>
    <property type="match status" value="1"/>
</dbReference>
<dbReference type="Proteomes" id="UP000018837">
    <property type="component" value="Unassembled WGS sequence"/>
</dbReference>
<dbReference type="AlphaFoldDB" id="W2C614"/>